<keyword evidence="2" id="KW-1185">Reference proteome</keyword>
<dbReference type="RefSeq" id="WP_163494614.1">
    <property type="nucleotide sequence ID" value="NZ_CP048711.1"/>
</dbReference>
<name>A0A6C0U4P5_9GAMM</name>
<dbReference type="EMBL" id="CP048711">
    <property type="protein sequence ID" value="QIB65375.1"/>
    <property type="molecule type" value="Genomic_DNA"/>
</dbReference>
<organism evidence="1 2">
    <name type="scientific">Kineobactrum salinum</name>
    <dbReference type="NCBI Taxonomy" id="2708301"/>
    <lineage>
        <taxon>Bacteria</taxon>
        <taxon>Pseudomonadati</taxon>
        <taxon>Pseudomonadota</taxon>
        <taxon>Gammaproteobacteria</taxon>
        <taxon>Cellvibrionales</taxon>
        <taxon>Halieaceae</taxon>
        <taxon>Kineobactrum</taxon>
    </lineage>
</organism>
<proteinExistence type="predicted"/>
<evidence type="ECO:0000313" key="1">
    <source>
        <dbReference type="EMBL" id="QIB65375.1"/>
    </source>
</evidence>
<dbReference type="KEGG" id="kim:G3T16_08145"/>
<evidence type="ECO:0000313" key="2">
    <source>
        <dbReference type="Proteomes" id="UP000477680"/>
    </source>
</evidence>
<protein>
    <submittedName>
        <fullName evidence="1">Uncharacterized protein</fullName>
    </submittedName>
</protein>
<gene>
    <name evidence="1" type="ORF">G3T16_08145</name>
</gene>
<accession>A0A6C0U4P5</accession>
<dbReference type="Proteomes" id="UP000477680">
    <property type="component" value="Chromosome"/>
</dbReference>
<dbReference type="AlphaFoldDB" id="A0A6C0U4P5"/>
<sequence>MKLKPDWSEDERAFLRLMEAQQEALEQQMQDTIRGISEIEDAIEGRPDSEPLARELRP</sequence>
<reference evidence="1 2" key="1">
    <citation type="submission" date="2020-02" db="EMBL/GenBank/DDBJ databases">
        <title>Genome sequencing for Kineobactrum sp. M2.</title>
        <authorList>
            <person name="Park S.-J."/>
        </authorList>
    </citation>
    <scope>NUCLEOTIDE SEQUENCE [LARGE SCALE GENOMIC DNA]</scope>
    <source>
        <strain evidence="1 2">M2</strain>
    </source>
</reference>